<protein>
    <submittedName>
        <fullName evidence="1">Uncharacterized protein</fullName>
    </submittedName>
</protein>
<organism evidence="1 2">
    <name type="scientific">Shimia isoporae</name>
    <dbReference type="NCBI Taxonomy" id="647720"/>
    <lineage>
        <taxon>Bacteria</taxon>
        <taxon>Pseudomonadati</taxon>
        <taxon>Pseudomonadota</taxon>
        <taxon>Alphaproteobacteria</taxon>
        <taxon>Rhodobacterales</taxon>
        <taxon>Roseobacteraceae</taxon>
    </lineage>
</organism>
<evidence type="ECO:0000313" key="2">
    <source>
        <dbReference type="Proteomes" id="UP000295673"/>
    </source>
</evidence>
<keyword evidence="2" id="KW-1185">Reference proteome</keyword>
<sequence>MFLTTYSGLYCFQMRNKEAVLSKLVQLPDPTARAAMTTARCDSPKIMSCIFRLLAAERQRFRFPTVSTLTQVLKSDGFNVPLRALRMEFRFPNVKTPRSDCITHPLHNLLKVVEIVPSEQHP</sequence>
<accession>A0A4R1NSK3</accession>
<dbReference type="EMBL" id="SMGR01000001">
    <property type="protein sequence ID" value="TCL09763.1"/>
    <property type="molecule type" value="Genomic_DNA"/>
</dbReference>
<dbReference type="AlphaFoldDB" id="A0A4R1NSK3"/>
<dbReference type="Proteomes" id="UP000295673">
    <property type="component" value="Unassembled WGS sequence"/>
</dbReference>
<comment type="caution">
    <text evidence="1">The sequence shown here is derived from an EMBL/GenBank/DDBJ whole genome shotgun (WGS) entry which is preliminary data.</text>
</comment>
<reference evidence="1 2" key="1">
    <citation type="submission" date="2019-03" db="EMBL/GenBank/DDBJ databases">
        <title>Genomic Encyclopedia of Archaeal and Bacterial Type Strains, Phase II (KMG-II): from individual species to whole genera.</title>
        <authorList>
            <person name="Goeker M."/>
        </authorList>
    </citation>
    <scope>NUCLEOTIDE SEQUENCE [LARGE SCALE GENOMIC DNA]</scope>
    <source>
        <strain evidence="1 2">DSM 26433</strain>
    </source>
</reference>
<gene>
    <name evidence="1" type="ORF">BXY66_1827</name>
</gene>
<name>A0A4R1NSK3_9RHOB</name>
<evidence type="ECO:0000313" key="1">
    <source>
        <dbReference type="EMBL" id="TCL09763.1"/>
    </source>
</evidence>
<proteinExistence type="predicted"/>